<protein>
    <submittedName>
        <fullName evidence="1">Uncharacterized protein</fullName>
    </submittedName>
</protein>
<sequence length="114" mass="13196">MSEEGMREQSLNQSGISIQNQIDKKFKKGTKLPNEGLNQLIEENLLNTDRMKNHEIQGLDEESVTRDIQNVTPQAAIDNDDPMDISKPRIYQYIPTIKINSLMQQRINQRDKNL</sequence>
<comment type="caution">
    <text evidence="1">The sequence shown here is derived from an EMBL/GenBank/DDBJ whole genome shotgun (WGS) entry which is preliminary data.</text>
</comment>
<gene>
    <name evidence="1" type="ORF">POCTA_138.1.T1110015</name>
</gene>
<evidence type="ECO:0000313" key="2">
    <source>
        <dbReference type="Proteomes" id="UP000683925"/>
    </source>
</evidence>
<evidence type="ECO:0000313" key="1">
    <source>
        <dbReference type="EMBL" id="CAD8196140.1"/>
    </source>
</evidence>
<dbReference type="AlphaFoldDB" id="A0A8S1X5J3"/>
<organism evidence="1 2">
    <name type="scientific">Paramecium octaurelia</name>
    <dbReference type="NCBI Taxonomy" id="43137"/>
    <lineage>
        <taxon>Eukaryota</taxon>
        <taxon>Sar</taxon>
        <taxon>Alveolata</taxon>
        <taxon>Ciliophora</taxon>
        <taxon>Intramacronucleata</taxon>
        <taxon>Oligohymenophorea</taxon>
        <taxon>Peniculida</taxon>
        <taxon>Parameciidae</taxon>
        <taxon>Paramecium</taxon>
    </lineage>
</organism>
<keyword evidence="2" id="KW-1185">Reference proteome</keyword>
<dbReference type="EMBL" id="CAJJDP010000111">
    <property type="protein sequence ID" value="CAD8196140.1"/>
    <property type="molecule type" value="Genomic_DNA"/>
</dbReference>
<dbReference type="Proteomes" id="UP000683925">
    <property type="component" value="Unassembled WGS sequence"/>
</dbReference>
<proteinExistence type="predicted"/>
<name>A0A8S1X5J3_PAROT</name>
<accession>A0A8S1X5J3</accession>
<reference evidence="1" key="1">
    <citation type="submission" date="2021-01" db="EMBL/GenBank/DDBJ databases">
        <authorList>
            <consortium name="Genoscope - CEA"/>
            <person name="William W."/>
        </authorList>
    </citation>
    <scope>NUCLEOTIDE SEQUENCE</scope>
</reference>